<feature type="transmembrane region" description="Helical" evidence="2">
    <location>
        <begin position="52"/>
        <end position="75"/>
    </location>
</feature>
<dbReference type="PANTHER" id="PTHR34964">
    <property type="entry name" value="MEMBRANE LIPOPROTEIN-RELATED"/>
    <property type="match status" value="1"/>
</dbReference>
<accession>A0A5E4G4Q7</accession>
<evidence type="ECO:0000313" key="4">
    <source>
        <dbReference type="EMBL" id="VVA34704.1"/>
    </source>
</evidence>
<organism evidence="4 5">
    <name type="scientific">Prunus dulcis</name>
    <name type="common">Almond</name>
    <name type="synonym">Amygdalus dulcis</name>
    <dbReference type="NCBI Taxonomy" id="3755"/>
    <lineage>
        <taxon>Eukaryota</taxon>
        <taxon>Viridiplantae</taxon>
        <taxon>Streptophyta</taxon>
        <taxon>Embryophyta</taxon>
        <taxon>Tracheophyta</taxon>
        <taxon>Spermatophyta</taxon>
        <taxon>Magnoliopsida</taxon>
        <taxon>eudicotyledons</taxon>
        <taxon>Gunneridae</taxon>
        <taxon>Pentapetalae</taxon>
        <taxon>rosids</taxon>
        <taxon>fabids</taxon>
        <taxon>Rosales</taxon>
        <taxon>Rosaceae</taxon>
        <taxon>Amygdaloideae</taxon>
        <taxon>Amygdaleae</taxon>
        <taxon>Prunus</taxon>
    </lineage>
</organism>
<proteinExistence type="predicted"/>
<dbReference type="InParanoid" id="A0A5E4G4Q7"/>
<feature type="compositionally biased region" description="Low complexity" evidence="1">
    <location>
        <begin position="149"/>
        <end position="164"/>
    </location>
</feature>
<dbReference type="OMA" id="LMYMILP"/>
<keyword evidence="2" id="KW-1133">Transmembrane helix</keyword>
<reference evidence="3 6" key="3">
    <citation type="journal article" date="2022" name="G3 (Bethesda)">
        <title>Whole-genome sequence and methylome profiling of the almond [Prunus dulcis (Mill.) D.A. Webb] cultivar 'Nonpareil'.</title>
        <authorList>
            <person name="D'Amico-Willman K.M."/>
            <person name="Ouma W.Z."/>
            <person name="Meulia T."/>
            <person name="Sideli G.M."/>
            <person name="Gradziel T.M."/>
            <person name="Fresnedo-Ramirez J."/>
        </authorList>
    </citation>
    <scope>NUCLEOTIDE SEQUENCE [LARGE SCALE GENOMIC DNA]</scope>
    <source>
        <strain evidence="3">Clone GOH B32 T37-40</strain>
    </source>
</reference>
<dbReference type="AlphaFoldDB" id="A0A5E4G4Q7"/>
<reference evidence="5" key="2">
    <citation type="journal article" date="2020" name="Plant J.">
        <title>Transposons played a major role in the diversification between the closely related almond and peach genomes: results from the almond genome sequence.</title>
        <authorList>
            <person name="Alioto T."/>
            <person name="Alexiou K.G."/>
            <person name="Bardil A."/>
            <person name="Barteri F."/>
            <person name="Castanera R."/>
            <person name="Cruz F."/>
            <person name="Dhingra A."/>
            <person name="Duval H."/>
            <person name="Fernandez I Marti A."/>
            <person name="Frias L."/>
            <person name="Galan B."/>
            <person name="Garcia J.L."/>
            <person name="Howad W."/>
            <person name="Gomez-Garrido J."/>
            <person name="Gut M."/>
            <person name="Julca I."/>
            <person name="Morata J."/>
            <person name="Puigdomenech P."/>
            <person name="Ribeca P."/>
            <person name="Rubio Cabetas M.J."/>
            <person name="Vlasova A."/>
            <person name="Wirthensohn M."/>
            <person name="Garcia-Mas J."/>
            <person name="Gabaldon T."/>
            <person name="Casacuberta J.M."/>
            <person name="Arus P."/>
        </authorList>
    </citation>
    <scope>NUCLEOTIDE SEQUENCE [LARGE SCALE GENOMIC DNA]</scope>
    <source>
        <strain evidence="5">cv. Texas</strain>
    </source>
</reference>
<protein>
    <submittedName>
        <fullName evidence="4">PREDICTED: EUTSA_v10027257mg</fullName>
    </submittedName>
</protein>
<evidence type="ECO:0000313" key="5">
    <source>
        <dbReference type="Proteomes" id="UP000327085"/>
    </source>
</evidence>
<dbReference type="EMBL" id="CABIKO010000347">
    <property type="protein sequence ID" value="VVA34704.1"/>
    <property type="molecule type" value="Genomic_DNA"/>
</dbReference>
<keyword evidence="2" id="KW-0812">Transmembrane</keyword>
<reference evidence="4" key="1">
    <citation type="submission" date="2019-07" db="EMBL/GenBank/DDBJ databases">
        <authorList>
            <person name="Alioto T."/>
            <person name="Alioto T."/>
            <person name="Gomez Garrido J."/>
        </authorList>
    </citation>
    <scope>NUCLEOTIDE SEQUENCE</scope>
</reference>
<evidence type="ECO:0000313" key="3">
    <source>
        <dbReference type="EMBL" id="KAI5335627.1"/>
    </source>
</evidence>
<name>A0A5E4G4Q7_PRUDU</name>
<feature type="transmembrane region" description="Helical" evidence="2">
    <location>
        <begin position="20"/>
        <end position="40"/>
    </location>
</feature>
<feature type="region of interest" description="Disordered" evidence="1">
    <location>
        <begin position="144"/>
        <end position="180"/>
    </location>
</feature>
<dbReference type="Proteomes" id="UP001054821">
    <property type="component" value="Chromosome 4"/>
</dbReference>
<dbReference type="PANTHER" id="PTHR34964:SF1">
    <property type="entry name" value="MEMBRANE LIPOPROTEIN"/>
    <property type="match status" value="1"/>
</dbReference>
<dbReference type="Proteomes" id="UP000327085">
    <property type="component" value="Chromosome 4"/>
</dbReference>
<evidence type="ECO:0000313" key="6">
    <source>
        <dbReference type="Proteomes" id="UP001054821"/>
    </source>
</evidence>
<dbReference type="Gramene" id="VVA34704">
    <property type="protein sequence ID" value="VVA34704"/>
    <property type="gene ID" value="Prudul26B020276"/>
</dbReference>
<sequence>MKKLKGGDQMNRAPGGSFICFISCFLFVSIVAGGGCLLMYMILPEPQTRGRYWLPIIGVALVCLPWVFWFLTFVYRLISRRSGSRFGVGNAGGAGGAKNINTAAAAGANVRAGTDTAAPADKSSGGETGAMVAGEIELGSFKDGKRRVSSLSRTSSSINGSNHSNHSHESEMPLATSMAS</sequence>
<evidence type="ECO:0000256" key="1">
    <source>
        <dbReference type="SAM" id="MobiDB-lite"/>
    </source>
</evidence>
<evidence type="ECO:0000256" key="2">
    <source>
        <dbReference type="SAM" id="Phobius"/>
    </source>
</evidence>
<keyword evidence="2" id="KW-0472">Membrane</keyword>
<gene>
    <name evidence="4" type="ORF">ALMOND_2B020276</name>
    <name evidence="3" type="ORF">L3X38_025760</name>
</gene>
<dbReference type="EMBL" id="JAJFAZ020000004">
    <property type="protein sequence ID" value="KAI5335627.1"/>
    <property type="molecule type" value="Genomic_DNA"/>
</dbReference>
<keyword evidence="6" id="KW-1185">Reference proteome</keyword>